<organism evidence="1 2">
    <name type="scientific">Luminiphilus syltensis NOR5-1B</name>
    <dbReference type="NCBI Taxonomy" id="565045"/>
    <lineage>
        <taxon>Bacteria</taxon>
        <taxon>Pseudomonadati</taxon>
        <taxon>Pseudomonadota</taxon>
        <taxon>Gammaproteobacteria</taxon>
        <taxon>Cellvibrionales</taxon>
        <taxon>Halieaceae</taxon>
        <taxon>Luminiphilus</taxon>
    </lineage>
</organism>
<evidence type="ECO:0000313" key="1">
    <source>
        <dbReference type="EMBL" id="EED34178.1"/>
    </source>
</evidence>
<name>B8KSU0_9GAMM</name>
<evidence type="ECO:0000313" key="2">
    <source>
        <dbReference type="Proteomes" id="UP000004699"/>
    </source>
</evidence>
<dbReference type="HOGENOM" id="CLU_119976_0_1_6"/>
<dbReference type="AlphaFoldDB" id="B8KSU0"/>
<reference evidence="2" key="1">
    <citation type="journal article" date="2013" name="BMC Microbiol.">
        <title>Taxonomy and evolution of bacteriochlorophyll a-containing members of the OM60/NOR5 clade of marine gammaproteobacteria: description of Luminiphilus syltensis gen. nov., sp. nov., reclassification of Haliea rubra as Pseudohaliea rubra gen. nov., comb. nov., and emendation of Chromatocurvus halotolerans.</title>
        <authorList>
            <person name="Spring S."/>
            <person name="Riedel T."/>
            <person name="Sproer C."/>
            <person name="Yan S."/>
            <person name="Harder J."/>
            <person name="Fuchs B.M."/>
        </authorList>
    </citation>
    <scope>NUCLEOTIDE SEQUENCE [LARGE SCALE GENOMIC DNA]</scope>
    <source>
        <strain evidence="2">NOR51-B</strain>
    </source>
</reference>
<gene>
    <name evidence="1" type="ORF">NOR51B_115</name>
</gene>
<dbReference type="STRING" id="565045.NOR51B_115"/>
<dbReference type="eggNOG" id="COG5589">
    <property type="taxonomic scope" value="Bacteria"/>
</dbReference>
<proteinExistence type="predicted"/>
<dbReference type="Proteomes" id="UP000004699">
    <property type="component" value="Unassembled WGS sequence"/>
</dbReference>
<dbReference type="OrthoDB" id="5795846at2"/>
<dbReference type="NCBIfam" id="TIGR02444">
    <property type="entry name" value="TIGR02444 family protein"/>
    <property type="match status" value="1"/>
</dbReference>
<accession>B8KSU0</accession>
<dbReference type="EMBL" id="DS999411">
    <property type="protein sequence ID" value="EED34178.1"/>
    <property type="molecule type" value="Genomic_DNA"/>
</dbReference>
<dbReference type="Pfam" id="PF09523">
    <property type="entry name" value="DUF2390"/>
    <property type="match status" value="1"/>
</dbReference>
<evidence type="ECO:0008006" key="3">
    <source>
        <dbReference type="Google" id="ProtNLM"/>
    </source>
</evidence>
<dbReference type="InterPro" id="IPR012659">
    <property type="entry name" value="CHP02444"/>
</dbReference>
<dbReference type="RefSeq" id="WP_009018926.1">
    <property type="nucleotide sequence ID" value="NZ_DS999411.1"/>
</dbReference>
<protein>
    <recommendedName>
        <fullName evidence="3">TIGR02444 family protein</fullName>
    </recommendedName>
</protein>
<sequence>MVSDKSTEFWDWAVAVYQRPGLSSVLLQVQDDHDAVVMELLFATWLGVRGEVLTPECRGDLAAWVTPWNREVLLPLRERRAAWKTTASPDLYSAVKAVELEAEHQLAILLTARWFSLHSTTSPGETPRAASDTAERISGNVVQVLGPTHRLVDELLHRLTTELQSTCVN</sequence>
<keyword evidence="2" id="KW-1185">Reference proteome</keyword>